<protein>
    <recommendedName>
        <fullName evidence="7">Importin-13</fullName>
    </recommendedName>
</protein>
<evidence type="ECO:0000256" key="4">
    <source>
        <dbReference type="ARBA" id="ARBA00023242"/>
    </source>
</evidence>
<sequence>MSSANFLPALSPPVVQQAAQVHTSTQVDQRRIQQELAEIQKRPEAWGLIIPFLDHPDPSVQFFGAHTAQVKIVRDWDSFPEENAEMLRELLLKLTSHSILTGKGKVVCRKLFVAITSLALRIAPGSPSRWPDWIVSAVNSLSSSGMPPEQLLAFLTIVAEEVETADLLGPSKMQMQQSLLDASPMVVRAVATSITRQTPILPELQSALKCLQAWMFILRANDITVLIPHLIAIMTPAPGSGFDEPAFSAASDVLQEIMTRSSLAGGAGTSTLTEPLMVWLNEYGDRAGSVDGVSHSLCKLLVALGDHSTMYFASNITSSKLIHGTLHGTVYSRGHLVQKCLYLLLRYTGLPGYYGVDEDASEMTLGFWYLFQESLWSVEYEDQAEDQDDIPSLVDVKEKEQWAIVNAVYVQLVEVLRRKVMWPDQRALSHWARDEIDKFQVYRRDVGDTLINAYYILRNDMLGYFIGDILKRFAEPNGSQGWEEIEATLHCIMSIQEAVPLDDNPFLAQLFGPDVLGRLPTAGQDRIRRTMLGLIGAYSTWFTTQSKAPTPTATPSLLMNAISYVVAALPELALCLPAANALRDLCDANRAALAPHIGAFAELHAGLNGIPDTEKSKVLQSIASVIQALPPEQEIPPIQAIVSPVIEKLAHALQASSQLPDDIRVIIISQLQTLSGVAKGLTRTQDSLLILDESSEDRAEAERLQRARDDYRMVKVREDLFTTVRHTATLWSMDAGVSDALSDFFRSITSLPSDITLLSLPAAPIFEIICLACQRQLTAVWLSLASMLIIQLDPPTLFTTSTLKSAPSPEALGVLSTLLPTLLEASLGVLGQPGAMEANPDIVQAFFGCMDTIAKHFLVVFYQLPPGALDALMHCAMTSLSLQERYSLVATCTFLETLIRRTASSDDLGDASTMLIQAHGRPILRAILCGFAGVAPRSATQNLIELLSIVASKFPAETRTWMNEILFADNFVQSKATPEAKRAFVKAIIGSRSPKKTREAAQQFTLVARGLEGTSFGYASVNV</sequence>
<evidence type="ECO:0000313" key="6">
    <source>
        <dbReference type="Proteomes" id="UP000092154"/>
    </source>
</evidence>
<dbReference type="AlphaFoldDB" id="A0A1B7MX02"/>
<accession>A0A1B7MX02</accession>
<dbReference type="Gene3D" id="1.25.10.10">
    <property type="entry name" value="Leucine-rich Repeat Variant"/>
    <property type="match status" value="1"/>
</dbReference>
<dbReference type="EMBL" id="KV448369">
    <property type="protein sequence ID" value="OAX37148.1"/>
    <property type="molecule type" value="Genomic_DNA"/>
</dbReference>
<reference evidence="5 6" key="1">
    <citation type="submission" date="2016-06" db="EMBL/GenBank/DDBJ databases">
        <title>Comparative genomics of the ectomycorrhizal sister species Rhizopogon vinicolor and Rhizopogon vesiculosus (Basidiomycota: Boletales) reveals a divergence of the mating type B locus.</title>
        <authorList>
            <consortium name="DOE Joint Genome Institute"/>
            <person name="Mujic A.B."/>
            <person name="Kuo A."/>
            <person name="Tritt A."/>
            <person name="Lipzen A."/>
            <person name="Chen C."/>
            <person name="Johnson J."/>
            <person name="Sharma A."/>
            <person name="Barry K."/>
            <person name="Grigoriev I.V."/>
            <person name="Spatafora J.W."/>
        </authorList>
    </citation>
    <scope>NUCLEOTIDE SEQUENCE [LARGE SCALE GENOMIC DNA]</scope>
    <source>
        <strain evidence="5 6">AM-OR11-026</strain>
    </source>
</reference>
<dbReference type="InterPro" id="IPR040709">
    <property type="entry name" value="Importin_rep_1"/>
</dbReference>
<dbReference type="Pfam" id="PF18806">
    <property type="entry name" value="Importin_rep_3"/>
    <property type="match status" value="1"/>
</dbReference>
<dbReference type="SUPFAM" id="SSF48371">
    <property type="entry name" value="ARM repeat"/>
    <property type="match status" value="1"/>
</dbReference>
<proteinExistence type="inferred from homology"/>
<dbReference type="Proteomes" id="UP000092154">
    <property type="component" value="Unassembled WGS sequence"/>
</dbReference>
<dbReference type="GO" id="GO:0006606">
    <property type="term" value="P:protein import into nucleus"/>
    <property type="evidence" value="ECO:0007669"/>
    <property type="project" value="TreeGrafter"/>
</dbReference>
<evidence type="ECO:0000256" key="3">
    <source>
        <dbReference type="ARBA" id="ARBA00022448"/>
    </source>
</evidence>
<comment type="similarity">
    <text evidence="2">Belongs to the importin beta family.</text>
</comment>
<keyword evidence="6" id="KW-1185">Reference proteome</keyword>
<dbReference type="OrthoDB" id="2016913at2759"/>
<dbReference type="InParanoid" id="A0A1B7MX02"/>
<dbReference type="PANTHER" id="PTHR12363:SF33">
    <property type="entry name" value="IMPORTIN-13"/>
    <property type="match status" value="1"/>
</dbReference>
<keyword evidence="4" id="KW-0539">Nucleus</keyword>
<dbReference type="STRING" id="1314800.A0A1B7MX02"/>
<dbReference type="FunCoup" id="A0A1B7MX02">
    <property type="interactions" value="214"/>
</dbReference>
<dbReference type="InterPro" id="IPR051345">
    <property type="entry name" value="Importin_beta-like_NTR"/>
</dbReference>
<dbReference type="GO" id="GO:0005737">
    <property type="term" value="C:cytoplasm"/>
    <property type="evidence" value="ECO:0007669"/>
    <property type="project" value="TreeGrafter"/>
</dbReference>
<dbReference type="GO" id="GO:0005634">
    <property type="term" value="C:nucleus"/>
    <property type="evidence" value="ECO:0007669"/>
    <property type="project" value="UniProtKB-SubCell"/>
</dbReference>
<evidence type="ECO:0008006" key="7">
    <source>
        <dbReference type="Google" id="ProtNLM"/>
    </source>
</evidence>
<name>A0A1B7MX02_9AGAM</name>
<evidence type="ECO:0000313" key="5">
    <source>
        <dbReference type="EMBL" id="OAX37148.1"/>
    </source>
</evidence>
<comment type="subcellular location">
    <subcellularLocation>
        <location evidence="1">Nucleus</location>
    </subcellularLocation>
</comment>
<dbReference type="Pfam" id="PF18773">
    <property type="entry name" value="Importin_rep"/>
    <property type="match status" value="1"/>
</dbReference>
<keyword evidence="3" id="KW-0813">Transport</keyword>
<dbReference type="InterPro" id="IPR040520">
    <property type="entry name" value="Importin_rep_3"/>
</dbReference>
<gene>
    <name evidence="5" type="ORF">K503DRAFT_850563</name>
</gene>
<dbReference type="InterPro" id="IPR016024">
    <property type="entry name" value="ARM-type_fold"/>
</dbReference>
<evidence type="ECO:0000256" key="2">
    <source>
        <dbReference type="ARBA" id="ARBA00007991"/>
    </source>
</evidence>
<dbReference type="InterPro" id="IPR011989">
    <property type="entry name" value="ARM-like"/>
</dbReference>
<dbReference type="PANTHER" id="PTHR12363">
    <property type="entry name" value="TRANSPORTIN 3 AND IMPORTIN 13"/>
    <property type="match status" value="1"/>
</dbReference>
<organism evidence="5 6">
    <name type="scientific">Rhizopogon vinicolor AM-OR11-026</name>
    <dbReference type="NCBI Taxonomy" id="1314800"/>
    <lineage>
        <taxon>Eukaryota</taxon>
        <taxon>Fungi</taxon>
        <taxon>Dikarya</taxon>
        <taxon>Basidiomycota</taxon>
        <taxon>Agaricomycotina</taxon>
        <taxon>Agaricomycetes</taxon>
        <taxon>Agaricomycetidae</taxon>
        <taxon>Boletales</taxon>
        <taxon>Suillineae</taxon>
        <taxon>Rhizopogonaceae</taxon>
        <taxon>Rhizopogon</taxon>
    </lineage>
</organism>
<evidence type="ECO:0000256" key="1">
    <source>
        <dbReference type="ARBA" id="ARBA00004123"/>
    </source>
</evidence>